<dbReference type="Gene3D" id="1.10.1530.10">
    <property type="match status" value="1"/>
</dbReference>
<dbReference type="Pfam" id="PF02615">
    <property type="entry name" value="Ldh_2"/>
    <property type="match status" value="1"/>
</dbReference>
<keyword evidence="2" id="KW-0560">Oxidoreductase</keyword>
<dbReference type="RefSeq" id="WP_377396659.1">
    <property type="nucleotide sequence ID" value="NZ_JBHUEQ010000004.1"/>
</dbReference>
<gene>
    <name evidence="3" type="ORF">ACFSE1_03515</name>
</gene>
<evidence type="ECO:0000256" key="1">
    <source>
        <dbReference type="ARBA" id="ARBA00006056"/>
    </source>
</evidence>
<dbReference type="InterPro" id="IPR036111">
    <property type="entry name" value="Mal/L-sulfo/L-lacto_DH-like_sf"/>
</dbReference>
<dbReference type="InterPro" id="IPR043144">
    <property type="entry name" value="Mal/L-sulf/L-lact_DH-like_ah"/>
</dbReference>
<organism evidence="3 4">
    <name type="scientific">Rhizobium helianthi</name>
    <dbReference type="NCBI Taxonomy" id="1132695"/>
    <lineage>
        <taxon>Bacteria</taxon>
        <taxon>Pseudomonadati</taxon>
        <taxon>Pseudomonadota</taxon>
        <taxon>Alphaproteobacteria</taxon>
        <taxon>Hyphomicrobiales</taxon>
        <taxon>Rhizobiaceae</taxon>
        <taxon>Rhizobium/Agrobacterium group</taxon>
        <taxon>Rhizobium</taxon>
    </lineage>
</organism>
<dbReference type="EMBL" id="JBHUEQ010000004">
    <property type="protein sequence ID" value="MFD1744521.1"/>
    <property type="molecule type" value="Genomic_DNA"/>
</dbReference>
<comment type="similarity">
    <text evidence="1">Belongs to the LDH2/MDH2 oxidoreductase family.</text>
</comment>
<evidence type="ECO:0000313" key="3">
    <source>
        <dbReference type="EMBL" id="MFD1744521.1"/>
    </source>
</evidence>
<protein>
    <submittedName>
        <fullName evidence="3">Ldh family oxidoreductase</fullName>
    </submittedName>
</protein>
<evidence type="ECO:0000313" key="4">
    <source>
        <dbReference type="Proteomes" id="UP001597322"/>
    </source>
</evidence>
<sequence length="333" mass="34881">MHFLLPELEQRLAAIFEFNGVLPEAAASVAKGLVAAEAAGQTSHGLRRVVAYVSQVRTGKVRGEAKAVLSRPRPSFLAIDANHGFAFPALDLAVDSLVPLVREQGIAAAAIHRSHHAGVLALTVERFAEQGLMAIMFANAPASMAPWGGKRPLFGTNPIAFALPVPKQAPIVIDLALSKVARGKVMEAQQRGAPIPDDWALDEQGNPTADANAALRGTMAPAGGAKGAALALMVEVLSASLTGAQYSFEASSLFDDRGGPPALGHFIIAIDPSAAAGPQVESRIALLAEEMAREPGVRLPGRRGQSARAKAAREGIEIDDSVMQAIERLQLRN</sequence>
<dbReference type="SUPFAM" id="SSF89733">
    <property type="entry name" value="L-sulfolactate dehydrogenase-like"/>
    <property type="match status" value="1"/>
</dbReference>
<dbReference type="InterPro" id="IPR043143">
    <property type="entry name" value="Mal/L-sulf/L-lact_DH-like_NADP"/>
</dbReference>
<reference evidence="4" key="1">
    <citation type="journal article" date="2019" name="Int. J. Syst. Evol. Microbiol.">
        <title>The Global Catalogue of Microorganisms (GCM) 10K type strain sequencing project: providing services to taxonomists for standard genome sequencing and annotation.</title>
        <authorList>
            <consortium name="The Broad Institute Genomics Platform"/>
            <consortium name="The Broad Institute Genome Sequencing Center for Infectious Disease"/>
            <person name="Wu L."/>
            <person name="Ma J."/>
        </authorList>
    </citation>
    <scope>NUCLEOTIDE SEQUENCE [LARGE SCALE GENOMIC DNA]</scope>
    <source>
        <strain evidence="4">CG52</strain>
    </source>
</reference>
<dbReference type="PANTHER" id="PTHR11091">
    <property type="entry name" value="OXIDOREDUCTASE-RELATED"/>
    <property type="match status" value="1"/>
</dbReference>
<accession>A0ABW4M1T5</accession>
<evidence type="ECO:0000256" key="2">
    <source>
        <dbReference type="ARBA" id="ARBA00023002"/>
    </source>
</evidence>
<keyword evidence="4" id="KW-1185">Reference proteome</keyword>
<dbReference type="Proteomes" id="UP001597322">
    <property type="component" value="Unassembled WGS sequence"/>
</dbReference>
<dbReference type="Gene3D" id="3.30.1370.60">
    <property type="entry name" value="Hypothetical oxidoreductase yiak, domain 2"/>
    <property type="match status" value="1"/>
</dbReference>
<dbReference type="InterPro" id="IPR003767">
    <property type="entry name" value="Malate/L-lactate_DH-like"/>
</dbReference>
<name>A0ABW4M1T5_9HYPH</name>
<comment type="caution">
    <text evidence="3">The sequence shown here is derived from an EMBL/GenBank/DDBJ whole genome shotgun (WGS) entry which is preliminary data.</text>
</comment>
<dbReference type="PANTHER" id="PTHR11091:SF0">
    <property type="entry name" value="MALATE DEHYDROGENASE"/>
    <property type="match status" value="1"/>
</dbReference>
<proteinExistence type="inferred from homology"/>